<dbReference type="GO" id="GO:0031177">
    <property type="term" value="F:phosphopantetheine binding"/>
    <property type="evidence" value="ECO:0007669"/>
    <property type="project" value="TreeGrafter"/>
</dbReference>
<dbReference type="AlphaFoldDB" id="A0A5P2BK08"/>
<name>A0A5P2BK08_STRVZ</name>
<dbReference type="RefSeq" id="WP_150173332.1">
    <property type="nucleotide sequence ID" value="NZ_CP029193.1"/>
</dbReference>
<dbReference type="EMBL" id="CP029193">
    <property type="protein sequence ID" value="QES30048.1"/>
    <property type="molecule type" value="Genomic_DNA"/>
</dbReference>
<dbReference type="Gene3D" id="3.30.559.10">
    <property type="entry name" value="Chloramphenicol acetyltransferase-like domain"/>
    <property type="match status" value="1"/>
</dbReference>
<feature type="region of interest" description="Disordered" evidence="1">
    <location>
        <begin position="421"/>
        <end position="444"/>
    </location>
</feature>
<dbReference type="GO" id="GO:0043041">
    <property type="term" value="P:amino acid activation for nonribosomal peptide biosynthetic process"/>
    <property type="evidence" value="ECO:0007669"/>
    <property type="project" value="TreeGrafter"/>
</dbReference>
<feature type="domain" description="Condensation" evidence="2">
    <location>
        <begin position="34"/>
        <end position="327"/>
    </location>
</feature>
<dbReference type="Gene3D" id="3.30.559.30">
    <property type="entry name" value="Nonribosomal peptide synthetase, condensation domain"/>
    <property type="match status" value="1"/>
</dbReference>
<dbReference type="GO" id="GO:0008610">
    <property type="term" value="P:lipid biosynthetic process"/>
    <property type="evidence" value="ECO:0007669"/>
    <property type="project" value="UniProtKB-ARBA"/>
</dbReference>
<dbReference type="GO" id="GO:0005737">
    <property type="term" value="C:cytoplasm"/>
    <property type="evidence" value="ECO:0007669"/>
    <property type="project" value="TreeGrafter"/>
</dbReference>
<dbReference type="Pfam" id="PF00668">
    <property type="entry name" value="Condensation"/>
    <property type="match status" value="1"/>
</dbReference>
<sequence>MTTILHERPADAGQYALWAEATIDPSISGGGYFVATFHGAVDAHHLEAAARAVLHRHEPLRSVLRLVDGQLRQCVLPAEEACDFEHGDLPCEDGAERAAVRAWRERPEQHRHWDLATEAPIRFRLLRHAPDRCSVVFEAHHAGFDGRSKFLVARDFSACLGDLRAGRAVRPTPLAAPDTPVAPREVTEEAIEFWRTAVDRAEPMALPEGGRLGQRTVTASPTIELDPSAVAALRTKAQALEVSTFTMLMAALTRQLAVYGNTESLLALASDVSDEHTGHVAGLQINVVPVALETARSASTEQSVATARRALTQLARNRRVPFVDLVAGVPGKPLARLSTELGLSFPRPPAGLDLDVPGLRSAWDFFTPNTNAALARTLQIRADWPRCRVRLDYRQDLMGAAEAEQLLADFRTAVSDLAADRTTSSVAPARADRPAPAAGGSPYLRGDVRAGTVHDDDAPQPPTLAPAEGVAFTVHGPSGQPLPRSIAGTVRVLLPDGREIPTEDCGYVAADGRVRLLGPRDGRWIRTRSLIDASAVARVARTHPWVREAEVRMEQARTATAVLTVTGPSTGAPSARDIRAHLRTWLHGGDLPGRIRVTVSDPDTSTDPSTDADSEEG</sequence>
<feature type="compositionally biased region" description="Low complexity" evidence="1">
    <location>
        <begin position="597"/>
        <end position="609"/>
    </location>
</feature>
<dbReference type="OrthoDB" id="2472181at2"/>
<dbReference type="Proteomes" id="UP000323046">
    <property type="component" value="Chromosome"/>
</dbReference>
<evidence type="ECO:0000313" key="3">
    <source>
        <dbReference type="EMBL" id="QES30048.1"/>
    </source>
</evidence>
<dbReference type="GO" id="GO:0044550">
    <property type="term" value="P:secondary metabolite biosynthetic process"/>
    <property type="evidence" value="ECO:0007669"/>
    <property type="project" value="TreeGrafter"/>
</dbReference>
<dbReference type="SUPFAM" id="SSF56801">
    <property type="entry name" value="Acetyl-CoA synthetase-like"/>
    <property type="match status" value="1"/>
</dbReference>
<organism evidence="3 4">
    <name type="scientific">Streptomyces venezuelae</name>
    <dbReference type="NCBI Taxonomy" id="54571"/>
    <lineage>
        <taxon>Bacteria</taxon>
        <taxon>Bacillati</taxon>
        <taxon>Actinomycetota</taxon>
        <taxon>Actinomycetes</taxon>
        <taxon>Kitasatosporales</taxon>
        <taxon>Streptomycetaceae</taxon>
        <taxon>Streptomyces</taxon>
    </lineage>
</organism>
<keyword evidence="4" id="KW-1185">Reference proteome</keyword>
<evidence type="ECO:0000256" key="1">
    <source>
        <dbReference type="SAM" id="MobiDB-lite"/>
    </source>
</evidence>
<accession>A0A5P2BK08</accession>
<proteinExistence type="predicted"/>
<dbReference type="PANTHER" id="PTHR45527:SF1">
    <property type="entry name" value="FATTY ACID SYNTHASE"/>
    <property type="match status" value="1"/>
</dbReference>
<evidence type="ECO:0000313" key="4">
    <source>
        <dbReference type="Proteomes" id="UP000323046"/>
    </source>
</evidence>
<evidence type="ECO:0000259" key="2">
    <source>
        <dbReference type="Pfam" id="PF00668"/>
    </source>
</evidence>
<protein>
    <recommendedName>
        <fullName evidence="2">Condensation domain-containing protein</fullName>
    </recommendedName>
</protein>
<feature type="region of interest" description="Disordered" evidence="1">
    <location>
        <begin position="593"/>
        <end position="617"/>
    </location>
</feature>
<reference evidence="3 4" key="1">
    <citation type="submission" date="2018-05" db="EMBL/GenBank/DDBJ databases">
        <title>Streptomyces venezuelae.</title>
        <authorList>
            <person name="Kim W."/>
            <person name="Lee N."/>
            <person name="Cho B.-K."/>
        </authorList>
    </citation>
    <scope>NUCLEOTIDE SEQUENCE [LARGE SCALE GENOMIC DNA]</scope>
    <source>
        <strain evidence="3 4">ATCC 14583</strain>
    </source>
</reference>
<dbReference type="GO" id="GO:0003824">
    <property type="term" value="F:catalytic activity"/>
    <property type="evidence" value="ECO:0007669"/>
    <property type="project" value="InterPro"/>
</dbReference>
<dbReference type="InterPro" id="IPR023213">
    <property type="entry name" value="CAT-like_dom_sf"/>
</dbReference>
<dbReference type="InterPro" id="IPR001242">
    <property type="entry name" value="Condensation_dom"/>
</dbReference>
<dbReference type="SUPFAM" id="SSF52777">
    <property type="entry name" value="CoA-dependent acyltransferases"/>
    <property type="match status" value="2"/>
</dbReference>
<gene>
    <name evidence="3" type="ORF">DEJ47_29595</name>
</gene>
<dbReference type="PANTHER" id="PTHR45527">
    <property type="entry name" value="NONRIBOSOMAL PEPTIDE SYNTHETASE"/>
    <property type="match status" value="1"/>
</dbReference>